<dbReference type="Pfam" id="PF02575">
    <property type="entry name" value="YbaB_DNA_bd"/>
    <property type="match status" value="1"/>
</dbReference>
<dbReference type="EMBL" id="FOEF01000019">
    <property type="protein sequence ID" value="SEP52335.1"/>
    <property type="molecule type" value="Genomic_DNA"/>
</dbReference>
<evidence type="ECO:0000313" key="3">
    <source>
        <dbReference type="Proteomes" id="UP000198582"/>
    </source>
</evidence>
<dbReference type="STRING" id="394193.SAMN04489732_119217"/>
<protein>
    <submittedName>
        <fullName evidence="2">YbaB/EbfC DNA-binding family protein</fullName>
    </submittedName>
</protein>
<dbReference type="RefSeq" id="WP_091625378.1">
    <property type="nucleotide sequence ID" value="NZ_FOEF01000019.1"/>
</dbReference>
<dbReference type="InterPro" id="IPR036894">
    <property type="entry name" value="YbaB-like_sf"/>
</dbReference>
<keyword evidence="1" id="KW-0175">Coiled coil</keyword>
<dbReference type="Gene3D" id="3.30.1310.10">
    <property type="entry name" value="Nucleoid-associated protein YbaB-like domain"/>
    <property type="match status" value="1"/>
</dbReference>
<name>A0A1H8YJK2_9PSEU</name>
<dbReference type="AlphaFoldDB" id="A0A1H8YJK2"/>
<keyword evidence="3" id="KW-1185">Reference proteome</keyword>
<dbReference type="GO" id="GO:0003677">
    <property type="term" value="F:DNA binding"/>
    <property type="evidence" value="ECO:0007669"/>
    <property type="project" value="UniProtKB-KW"/>
</dbReference>
<feature type="coiled-coil region" evidence="1">
    <location>
        <begin position="2"/>
        <end position="43"/>
    </location>
</feature>
<sequence length="132" mass="14282">MASQYEKMLEDALGAYQRQRERLTDAKERMDSLTSTATSARREVTATVGRTGELTELSFPTSAYKRMAPAELASVIVRTISEARQASIAASAEELAPMLPPGFSAEDMMSGKVDVRALIAARVPGLEEGNRS</sequence>
<reference evidence="3" key="1">
    <citation type="submission" date="2016-10" db="EMBL/GenBank/DDBJ databases">
        <authorList>
            <person name="Varghese N."/>
            <person name="Submissions S."/>
        </authorList>
    </citation>
    <scope>NUCLEOTIDE SEQUENCE [LARGE SCALE GENOMIC DNA]</scope>
    <source>
        <strain evidence="3">DSM 44993</strain>
    </source>
</reference>
<proteinExistence type="predicted"/>
<evidence type="ECO:0000313" key="2">
    <source>
        <dbReference type="EMBL" id="SEP52335.1"/>
    </source>
</evidence>
<dbReference type="Proteomes" id="UP000198582">
    <property type="component" value="Unassembled WGS sequence"/>
</dbReference>
<organism evidence="2 3">
    <name type="scientific">Amycolatopsis saalfeldensis</name>
    <dbReference type="NCBI Taxonomy" id="394193"/>
    <lineage>
        <taxon>Bacteria</taxon>
        <taxon>Bacillati</taxon>
        <taxon>Actinomycetota</taxon>
        <taxon>Actinomycetes</taxon>
        <taxon>Pseudonocardiales</taxon>
        <taxon>Pseudonocardiaceae</taxon>
        <taxon>Amycolatopsis</taxon>
    </lineage>
</organism>
<dbReference type="InterPro" id="IPR004401">
    <property type="entry name" value="YbaB/EbfC"/>
</dbReference>
<accession>A0A1H8YJK2</accession>
<evidence type="ECO:0000256" key="1">
    <source>
        <dbReference type="SAM" id="Coils"/>
    </source>
</evidence>
<gene>
    <name evidence="2" type="ORF">SAMN04489732_119217</name>
</gene>
<dbReference type="OrthoDB" id="5118533at2"/>
<keyword evidence="2" id="KW-0238">DNA-binding</keyword>